<sequence length="107" mass="11213">MALRRFAPLIIGAIGFAVLVVATVLRAEAWVLIAVLAGTLALAALAAARRPARGPVTPELSASDAYSDAYLGRTPPTHPTIETRPQGQYGPGLPNDPLHLPESGDHR</sequence>
<accession>A0A4R5YKW6</accession>
<dbReference type="AlphaFoldDB" id="A0A4R5YKW6"/>
<feature type="transmembrane region" description="Helical" evidence="2">
    <location>
        <begin position="7"/>
        <end position="24"/>
    </location>
</feature>
<proteinExistence type="predicted"/>
<comment type="caution">
    <text evidence="3">The sequence shown here is derived from an EMBL/GenBank/DDBJ whole genome shotgun (WGS) entry which is preliminary data.</text>
</comment>
<organism evidence="3 4">
    <name type="scientific">Microbacterium oleivorans</name>
    <dbReference type="NCBI Taxonomy" id="273677"/>
    <lineage>
        <taxon>Bacteria</taxon>
        <taxon>Bacillati</taxon>
        <taxon>Actinomycetota</taxon>
        <taxon>Actinomycetes</taxon>
        <taxon>Micrococcales</taxon>
        <taxon>Microbacteriaceae</taxon>
        <taxon>Microbacterium</taxon>
    </lineage>
</organism>
<evidence type="ECO:0000313" key="3">
    <source>
        <dbReference type="EMBL" id="TDL46104.1"/>
    </source>
</evidence>
<keyword evidence="2" id="KW-0812">Transmembrane</keyword>
<feature type="transmembrane region" description="Helical" evidence="2">
    <location>
        <begin position="30"/>
        <end position="48"/>
    </location>
</feature>
<feature type="region of interest" description="Disordered" evidence="1">
    <location>
        <begin position="67"/>
        <end position="107"/>
    </location>
</feature>
<gene>
    <name evidence="3" type="ORF">E2R54_06675</name>
</gene>
<protein>
    <submittedName>
        <fullName evidence="3">Uncharacterized protein</fullName>
    </submittedName>
</protein>
<keyword evidence="2" id="KW-1133">Transmembrane helix</keyword>
<name>A0A4R5YKW6_9MICO</name>
<evidence type="ECO:0000256" key="2">
    <source>
        <dbReference type="SAM" id="Phobius"/>
    </source>
</evidence>
<reference evidence="3 4" key="1">
    <citation type="submission" date="2019-03" db="EMBL/GenBank/DDBJ databases">
        <title>Genome Sequencing and Assembly of Various Microbes Isolated from Partially Reclaimed Soil and Acid Mine Drainage (AMD) Site.</title>
        <authorList>
            <person name="Steinbock B."/>
            <person name="Bechtold R."/>
            <person name="Sevigny J.L."/>
            <person name="Thomas D."/>
            <person name="Cuthill L.R."/>
            <person name="Aveiro Johannsen E.J."/>
            <person name="Thomas K."/>
            <person name="Ghosh A."/>
        </authorList>
    </citation>
    <scope>NUCLEOTIDE SEQUENCE [LARGE SCALE GENOMIC DNA]</scope>
    <source>
        <strain evidence="3 4">F-B2</strain>
    </source>
</reference>
<evidence type="ECO:0000256" key="1">
    <source>
        <dbReference type="SAM" id="MobiDB-lite"/>
    </source>
</evidence>
<dbReference type="EMBL" id="SMZX01000001">
    <property type="protein sequence ID" value="TDL46104.1"/>
    <property type="molecule type" value="Genomic_DNA"/>
</dbReference>
<dbReference type="RefSeq" id="WP_091357167.1">
    <property type="nucleotide sequence ID" value="NZ_SMZX01000001.1"/>
</dbReference>
<dbReference type="Proteomes" id="UP000295633">
    <property type="component" value="Unassembled WGS sequence"/>
</dbReference>
<evidence type="ECO:0000313" key="4">
    <source>
        <dbReference type="Proteomes" id="UP000295633"/>
    </source>
</evidence>
<keyword evidence="2" id="KW-0472">Membrane</keyword>